<dbReference type="InterPro" id="IPR021354">
    <property type="entry name" value="DUF2975"/>
</dbReference>
<protein>
    <submittedName>
        <fullName evidence="2">DUF2975 domain-containing protein</fullName>
    </submittedName>
</protein>
<feature type="transmembrane region" description="Helical" evidence="1">
    <location>
        <begin position="42"/>
        <end position="63"/>
    </location>
</feature>
<dbReference type="EMBL" id="CP049109">
    <property type="protein sequence ID" value="QIG80489.1"/>
    <property type="molecule type" value="Genomic_DNA"/>
</dbReference>
<keyword evidence="3" id="KW-1185">Reference proteome</keyword>
<evidence type="ECO:0000256" key="1">
    <source>
        <dbReference type="SAM" id="Phobius"/>
    </source>
</evidence>
<sequence>MTIEGLRARARVLMWLVTVPFVLLALLAVMQLTMVWRTGGAQAGYIVVNFAPMYVYVWAIWMVRQALKSIAQGGGFDAVVPKLLFRIGLALFCGALFQVFGTTLLSGLIFGRGPFAGFDGSEVTLGIVGATLVLVSQLLRQAAAMREELDAFF</sequence>
<dbReference type="Proteomes" id="UP000501568">
    <property type="component" value="Chromosome"/>
</dbReference>
<keyword evidence="1" id="KW-0472">Membrane</keyword>
<accession>A0A6G6Y6F7</accession>
<dbReference type="KEGG" id="spzr:G5C33_12330"/>
<feature type="transmembrane region" description="Helical" evidence="1">
    <location>
        <begin position="12"/>
        <end position="36"/>
    </location>
</feature>
<proteinExistence type="predicted"/>
<evidence type="ECO:0000313" key="3">
    <source>
        <dbReference type="Proteomes" id="UP000501568"/>
    </source>
</evidence>
<keyword evidence="1" id="KW-0812">Transmembrane</keyword>
<feature type="transmembrane region" description="Helical" evidence="1">
    <location>
        <begin position="83"/>
        <end position="111"/>
    </location>
</feature>
<dbReference type="Pfam" id="PF11188">
    <property type="entry name" value="DUF2975"/>
    <property type="match status" value="1"/>
</dbReference>
<reference evidence="2 3" key="1">
    <citation type="submission" date="2020-02" db="EMBL/GenBank/DDBJ databases">
        <authorList>
            <person name="Zheng R.K."/>
            <person name="Sun C.M."/>
        </authorList>
    </citation>
    <scope>NUCLEOTIDE SEQUENCE [LARGE SCALE GENOMIC DNA]</scope>
    <source>
        <strain evidence="3">zrk23</strain>
    </source>
</reference>
<name>A0A6G6Y6F7_9SPHN</name>
<keyword evidence="1" id="KW-1133">Transmembrane helix</keyword>
<evidence type="ECO:0000313" key="2">
    <source>
        <dbReference type="EMBL" id="QIG80489.1"/>
    </source>
</evidence>
<dbReference type="AlphaFoldDB" id="A0A6G6Y6F7"/>
<gene>
    <name evidence="2" type="ORF">G5C33_12330</name>
</gene>
<feature type="transmembrane region" description="Helical" evidence="1">
    <location>
        <begin position="123"/>
        <end position="139"/>
    </location>
</feature>
<organism evidence="2 3">
    <name type="scientific">Stakelama tenebrarum</name>
    <dbReference type="NCBI Taxonomy" id="2711215"/>
    <lineage>
        <taxon>Bacteria</taxon>
        <taxon>Pseudomonadati</taxon>
        <taxon>Pseudomonadota</taxon>
        <taxon>Alphaproteobacteria</taxon>
        <taxon>Sphingomonadales</taxon>
        <taxon>Sphingomonadaceae</taxon>
        <taxon>Stakelama</taxon>
    </lineage>
</organism>
<dbReference type="RefSeq" id="WP_165327495.1">
    <property type="nucleotide sequence ID" value="NZ_CP049109.1"/>
</dbReference>